<dbReference type="InterPro" id="IPR000843">
    <property type="entry name" value="HTH_LacI"/>
</dbReference>
<dbReference type="Gene3D" id="1.10.260.40">
    <property type="entry name" value="lambda repressor-like DNA-binding domains"/>
    <property type="match status" value="1"/>
</dbReference>
<reference evidence="7" key="1">
    <citation type="submission" date="2017-01" db="EMBL/GenBank/DDBJ databases">
        <authorList>
            <person name="Brunel B."/>
        </authorList>
    </citation>
    <scope>NUCLEOTIDE SEQUENCE [LARGE SCALE GENOMIC DNA]</scope>
</reference>
<dbReference type="SUPFAM" id="SSF47413">
    <property type="entry name" value="lambda repressor-like DNA-binding domains"/>
    <property type="match status" value="1"/>
</dbReference>
<organism evidence="6 7">
    <name type="scientific">Mesorhizobium prunaredense</name>
    <dbReference type="NCBI Taxonomy" id="1631249"/>
    <lineage>
        <taxon>Bacteria</taxon>
        <taxon>Pseudomonadati</taxon>
        <taxon>Pseudomonadota</taxon>
        <taxon>Alphaproteobacteria</taxon>
        <taxon>Hyphomicrobiales</taxon>
        <taxon>Phyllobacteriaceae</taxon>
        <taxon>Mesorhizobium</taxon>
    </lineage>
</organism>
<dbReference type="InterPro" id="IPR046335">
    <property type="entry name" value="LacI/GalR-like_sensor"/>
</dbReference>
<dbReference type="AlphaFoldDB" id="A0A1R3VHY3"/>
<keyword evidence="2" id="KW-0238">DNA-binding</keyword>
<dbReference type="PROSITE" id="PS50932">
    <property type="entry name" value="HTH_LACI_2"/>
    <property type="match status" value="1"/>
</dbReference>
<proteinExistence type="predicted"/>
<keyword evidence="1" id="KW-0805">Transcription regulation</keyword>
<evidence type="ECO:0000256" key="4">
    <source>
        <dbReference type="SAM" id="MobiDB-lite"/>
    </source>
</evidence>
<name>A0A1R3VHY3_9HYPH</name>
<gene>
    <name evidence="6" type="ORF">BQ8794_70448</name>
</gene>
<dbReference type="InterPro" id="IPR010982">
    <property type="entry name" value="Lambda_DNA-bd_dom_sf"/>
</dbReference>
<evidence type="ECO:0000256" key="1">
    <source>
        <dbReference type="ARBA" id="ARBA00023015"/>
    </source>
</evidence>
<evidence type="ECO:0000256" key="3">
    <source>
        <dbReference type="ARBA" id="ARBA00023163"/>
    </source>
</evidence>
<dbReference type="CDD" id="cd01392">
    <property type="entry name" value="HTH_LacI"/>
    <property type="match status" value="1"/>
</dbReference>
<keyword evidence="7" id="KW-1185">Reference proteome</keyword>
<dbReference type="EMBL" id="FTPD01000067">
    <property type="protein sequence ID" value="SIT59518.1"/>
    <property type="molecule type" value="Genomic_DNA"/>
</dbReference>
<feature type="region of interest" description="Disordered" evidence="4">
    <location>
        <begin position="1"/>
        <end position="24"/>
    </location>
</feature>
<dbReference type="Proteomes" id="UP000188388">
    <property type="component" value="Unassembled WGS sequence"/>
</dbReference>
<dbReference type="SUPFAM" id="SSF53822">
    <property type="entry name" value="Periplasmic binding protein-like I"/>
    <property type="match status" value="1"/>
</dbReference>
<feature type="domain" description="HTH lacI-type" evidence="5">
    <location>
        <begin position="29"/>
        <end position="83"/>
    </location>
</feature>
<dbReference type="Pfam" id="PF00356">
    <property type="entry name" value="LacI"/>
    <property type="match status" value="1"/>
</dbReference>
<accession>A0A1R3VHY3</accession>
<protein>
    <submittedName>
        <fullName evidence="6">LacI family transcription regulator</fullName>
    </submittedName>
</protein>
<evidence type="ECO:0000313" key="6">
    <source>
        <dbReference type="EMBL" id="SIT59518.1"/>
    </source>
</evidence>
<dbReference type="CDD" id="cd20010">
    <property type="entry name" value="PBP1_AglR-like"/>
    <property type="match status" value="1"/>
</dbReference>
<dbReference type="Pfam" id="PF13377">
    <property type="entry name" value="Peripla_BP_3"/>
    <property type="match status" value="1"/>
</dbReference>
<dbReference type="GO" id="GO:0000976">
    <property type="term" value="F:transcription cis-regulatory region binding"/>
    <property type="evidence" value="ECO:0007669"/>
    <property type="project" value="TreeGrafter"/>
</dbReference>
<dbReference type="GO" id="GO:0003700">
    <property type="term" value="F:DNA-binding transcription factor activity"/>
    <property type="evidence" value="ECO:0007669"/>
    <property type="project" value="TreeGrafter"/>
</dbReference>
<dbReference type="Gene3D" id="3.40.50.2300">
    <property type="match status" value="2"/>
</dbReference>
<dbReference type="SMART" id="SM00354">
    <property type="entry name" value="HTH_LACI"/>
    <property type="match status" value="1"/>
</dbReference>
<evidence type="ECO:0000313" key="7">
    <source>
        <dbReference type="Proteomes" id="UP000188388"/>
    </source>
</evidence>
<dbReference type="PANTHER" id="PTHR30146">
    <property type="entry name" value="LACI-RELATED TRANSCRIPTIONAL REPRESSOR"/>
    <property type="match status" value="1"/>
</dbReference>
<evidence type="ECO:0000256" key="2">
    <source>
        <dbReference type="ARBA" id="ARBA00023125"/>
    </source>
</evidence>
<sequence>MSIGRSRKSPWPEERPVIAKKGENRPLASSIHDLARHLNISIGTVSRALNGRADVNADTRQRVLDAAAKLNYSPNQSGRSLRRGATHSIAFMLQPHPGDQQYGEPFFIPFLTGLQAKLAESGLDLIVVMGAPGDYQQERLRRVVETRRADAVVLAYTRREDERIDYLTRVGFPFATLGRSRSGGKTYPSLDLDFEKAGADAVDRLVARGHRRIAAIRPSLNLNFGYLFLAGYRKALRRHGIEVDPGLIAKGFINEAGGDAVTPQVMRSKDPPTAIIFNNDAMALGGCKALAEMGIKPGHDIAVIVIVDSPLCRYFSPALTGFRPRLEPMGRRLAEMLLASIPAFAGPEGARIIREVWPLELIARDSD</sequence>
<dbReference type="PANTHER" id="PTHR30146:SF155">
    <property type="entry name" value="ALANINE RACEMASE"/>
    <property type="match status" value="1"/>
</dbReference>
<keyword evidence="3" id="KW-0804">Transcription</keyword>
<evidence type="ECO:0000259" key="5">
    <source>
        <dbReference type="PROSITE" id="PS50932"/>
    </source>
</evidence>
<dbReference type="InterPro" id="IPR028082">
    <property type="entry name" value="Peripla_BP_I"/>
</dbReference>
<dbReference type="STRING" id="1631249.BQ8794_70448"/>
<feature type="compositionally biased region" description="Basic and acidic residues" evidence="4">
    <location>
        <begin position="10"/>
        <end position="24"/>
    </location>
</feature>